<organism evidence="2">
    <name type="scientific">Bacillus sp. BS1807G30</name>
    <dbReference type="NCBI Taxonomy" id="3153756"/>
    <lineage>
        <taxon>Bacteria</taxon>
        <taxon>Bacillati</taxon>
        <taxon>Bacillota</taxon>
        <taxon>Bacilli</taxon>
        <taxon>Bacillales</taxon>
        <taxon>Bacillaceae</taxon>
        <taxon>Bacillus</taxon>
    </lineage>
</organism>
<proteinExistence type="predicted"/>
<gene>
    <name evidence="2" type="ORF">ABG082_08780</name>
</gene>
<reference evidence="2" key="1">
    <citation type="submission" date="2024-05" db="EMBL/GenBank/DDBJ databases">
        <authorList>
            <person name="Liu Z."/>
        </authorList>
    </citation>
    <scope>NUCLEOTIDE SEQUENCE</scope>
    <source>
        <strain evidence="2">BS1807G30</strain>
    </source>
</reference>
<sequence>MSNEESAAFNIGDIVFSSIHRIDRDHHCDCHSNDKKKTSGIKESRG</sequence>
<feature type="region of interest" description="Disordered" evidence="1">
    <location>
        <begin position="27"/>
        <end position="46"/>
    </location>
</feature>
<dbReference type="EMBL" id="CP157353">
    <property type="protein sequence ID" value="XBM05844.1"/>
    <property type="molecule type" value="Genomic_DNA"/>
</dbReference>
<accession>A0AAU7FPH4</accession>
<evidence type="ECO:0000256" key="1">
    <source>
        <dbReference type="SAM" id="MobiDB-lite"/>
    </source>
</evidence>
<dbReference type="RefSeq" id="WP_017367318.1">
    <property type="nucleotide sequence ID" value="NZ_CP157353.1"/>
</dbReference>
<name>A0AAU7FPH4_9BACI</name>
<dbReference type="AlphaFoldDB" id="A0AAU7FPH4"/>
<evidence type="ECO:0000313" key="2">
    <source>
        <dbReference type="EMBL" id="XBM05844.1"/>
    </source>
</evidence>
<protein>
    <submittedName>
        <fullName evidence="2">Uncharacterized protein</fullName>
    </submittedName>
</protein>